<reference evidence="10 11" key="1">
    <citation type="submission" date="2016-10" db="EMBL/GenBank/DDBJ databases">
        <authorList>
            <person name="Varghese N."/>
            <person name="Submissions S."/>
        </authorList>
    </citation>
    <scope>NUCLEOTIDE SEQUENCE [LARGE SCALE GENOMIC DNA]</scope>
    <source>
        <strain evidence="10 11">CGMCC 1.12102</strain>
    </source>
</reference>
<comment type="subcellular location">
    <subcellularLocation>
        <location evidence="1">Cell outer membrane</location>
        <topology evidence="1">Multi-pass membrane protein</topology>
    </subcellularLocation>
</comment>
<dbReference type="PRINTS" id="PR00182">
    <property type="entry name" value="ECOLNEIPORIN"/>
</dbReference>
<dbReference type="CDD" id="cd00342">
    <property type="entry name" value="gram_neg_porins"/>
    <property type="match status" value="1"/>
</dbReference>
<dbReference type="InterPro" id="IPR001702">
    <property type="entry name" value="Porin_Gram-ve"/>
</dbReference>
<evidence type="ECO:0000313" key="11">
    <source>
        <dbReference type="Proteomes" id="UP000183569"/>
    </source>
</evidence>
<evidence type="ECO:0000256" key="3">
    <source>
        <dbReference type="ARBA" id="ARBA00022448"/>
    </source>
</evidence>
<evidence type="ECO:0000256" key="6">
    <source>
        <dbReference type="ARBA" id="ARBA00023065"/>
    </source>
</evidence>
<keyword evidence="6" id="KW-0406">Ion transport</keyword>
<dbReference type="NCBIfam" id="NF007841">
    <property type="entry name" value="PRK10554.1"/>
    <property type="match status" value="1"/>
</dbReference>
<dbReference type="SUPFAM" id="SSF56935">
    <property type="entry name" value="Porins"/>
    <property type="match status" value="1"/>
</dbReference>
<dbReference type="Proteomes" id="UP000183569">
    <property type="component" value="Unassembled WGS sequence"/>
</dbReference>
<dbReference type="Pfam" id="PF00267">
    <property type="entry name" value="Porin_1"/>
    <property type="match status" value="1"/>
</dbReference>
<dbReference type="PANTHER" id="PTHR34501">
    <property type="entry name" value="PROTEIN YDDL-RELATED"/>
    <property type="match status" value="1"/>
</dbReference>
<evidence type="ECO:0000256" key="9">
    <source>
        <dbReference type="ARBA" id="ARBA00023237"/>
    </source>
</evidence>
<organism evidence="10 11">
    <name type="scientific">Kosakonia sacchari</name>
    <dbReference type="NCBI Taxonomy" id="1158459"/>
    <lineage>
        <taxon>Bacteria</taxon>
        <taxon>Pseudomonadati</taxon>
        <taxon>Pseudomonadota</taxon>
        <taxon>Gammaproteobacteria</taxon>
        <taxon>Enterobacterales</taxon>
        <taxon>Enterobacteriaceae</taxon>
        <taxon>Kosakonia</taxon>
    </lineage>
</organism>
<comment type="caution">
    <text evidence="10">The sequence shown here is derived from an EMBL/GenBank/DDBJ whole genome shotgun (WGS) entry which is preliminary data.</text>
</comment>
<evidence type="ECO:0000256" key="4">
    <source>
        <dbReference type="ARBA" id="ARBA00022452"/>
    </source>
</evidence>
<dbReference type="Gene3D" id="2.40.160.10">
    <property type="entry name" value="Porin"/>
    <property type="match status" value="1"/>
</dbReference>
<keyword evidence="3" id="KW-0813">Transport</keyword>
<evidence type="ECO:0000256" key="8">
    <source>
        <dbReference type="ARBA" id="ARBA00023136"/>
    </source>
</evidence>
<dbReference type="InterPro" id="IPR050298">
    <property type="entry name" value="Gram-neg_bact_OMP"/>
</dbReference>
<dbReference type="GO" id="GO:0046930">
    <property type="term" value="C:pore complex"/>
    <property type="evidence" value="ECO:0007669"/>
    <property type="project" value="UniProtKB-KW"/>
</dbReference>
<evidence type="ECO:0000256" key="7">
    <source>
        <dbReference type="ARBA" id="ARBA00023114"/>
    </source>
</evidence>
<evidence type="ECO:0000256" key="2">
    <source>
        <dbReference type="ARBA" id="ARBA00007539"/>
    </source>
</evidence>
<accession>A0A1G4XJY7</accession>
<keyword evidence="8" id="KW-0472">Membrane</keyword>
<dbReference type="AlphaFoldDB" id="A0A1G4XJY7"/>
<name>A0A1G4XJY7_9ENTR</name>
<gene>
    <name evidence="10" type="ORF">SAMN02927897_01068</name>
</gene>
<keyword evidence="7" id="KW-0626">Porin</keyword>
<dbReference type="PRINTS" id="PR00183">
    <property type="entry name" value="ECOLIPORIN"/>
</dbReference>
<keyword evidence="9" id="KW-0998">Cell outer membrane</keyword>
<keyword evidence="5" id="KW-0812">Transmembrane</keyword>
<keyword evidence="4" id="KW-1134">Transmembrane beta strand</keyword>
<protein>
    <submittedName>
        <fullName evidence="10">Outer membrane pore protein C</fullName>
    </submittedName>
</protein>
<proteinExistence type="inferred from homology"/>
<dbReference type="GO" id="GO:0034220">
    <property type="term" value="P:monoatomic ion transmembrane transport"/>
    <property type="evidence" value="ECO:0007669"/>
    <property type="project" value="InterPro"/>
</dbReference>
<dbReference type="GO" id="GO:0009279">
    <property type="term" value="C:cell outer membrane"/>
    <property type="evidence" value="ECO:0007669"/>
    <property type="project" value="UniProtKB-SubCell"/>
</dbReference>
<comment type="similarity">
    <text evidence="2">Belongs to the Gram-negative porin family.</text>
</comment>
<dbReference type="GO" id="GO:0015288">
    <property type="term" value="F:porin activity"/>
    <property type="evidence" value="ECO:0007669"/>
    <property type="project" value="UniProtKB-KW"/>
</dbReference>
<sequence>MSHSHKWQCILVVIKKHSGKHQGFIYMKISQLSLFVSAAVLCSSVQAAEIYNKDGNKLDLYGLVSAEHYFSDNSGWDGDQTYMRLGFRGETQINDQLTGYGQWQMHIDANKSEGDTNTPRTRYGFAGLKFANYGSVDYGRNKGVLYDSLGYTDMQPEFDGMTYGSDQFMFSRGSGMLTYRNTDFFGLVDGLNFSLQYQGKNDGGGESGAGRNVLRQNGDGYGLSVEYNIGAGVSVVGAMTSAKRTEEQNTATNILGDGDRAEAYSGAIKYDANNIYLAAMFTQAYNASRFGSASDTTTAYGYANESQIFEAYASYQFDFGLQPFVAYNALKGKNIGSNSAGDKYGDQDIEKYVDLGVTYYFNKNFNMFVDYKINLIDEDKFTTAAGINTDDVVAVGMVYQF</sequence>
<evidence type="ECO:0000313" key="10">
    <source>
        <dbReference type="EMBL" id="SCX41553.1"/>
    </source>
</evidence>
<dbReference type="InterPro" id="IPR001897">
    <property type="entry name" value="Porin_gammaproteobac"/>
</dbReference>
<evidence type="ECO:0000256" key="1">
    <source>
        <dbReference type="ARBA" id="ARBA00004571"/>
    </source>
</evidence>
<dbReference type="InterPro" id="IPR033900">
    <property type="entry name" value="Gram_neg_porin_domain"/>
</dbReference>
<dbReference type="PANTHER" id="PTHR34501:SF1">
    <property type="entry name" value="OUTER MEMBRANE PORIN C"/>
    <property type="match status" value="1"/>
</dbReference>
<dbReference type="InterPro" id="IPR023614">
    <property type="entry name" value="Porin_dom_sf"/>
</dbReference>
<dbReference type="EMBL" id="FMUI01000002">
    <property type="protein sequence ID" value="SCX41553.1"/>
    <property type="molecule type" value="Genomic_DNA"/>
</dbReference>
<evidence type="ECO:0000256" key="5">
    <source>
        <dbReference type="ARBA" id="ARBA00022692"/>
    </source>
</evidence>